<dbReference type="CDD" id="cd02022">
    <property type="entry name" value="DPCK"/>
    <property type="match status" value="1"/>
</dbReference>
<name>A0A381RRB7_9ZZZZ</name>
<proteinExistence type="inferred from homology"/>
<keyword evidence="2" id="KW-0067">ATP-binding</keyword>
<dbReference type="PROSITE" id="PS51219">
    <property type="entry name" value="DPCK"/>
    <property type="match status" value="1"/>
</dbReference>
<dbReference type="GO" id="GO:0005524">
    <property type="term" value="F:ATP binding"/>
    <property type="evidence" value="ECO:0007669"/>
    <property type="project" value="UniProtKB-KW"/>
</dbReference>
<dbReference type="PANTHER" id="PTHR10695:SF46">
    <property type="entry name" value="BIFUNCTIONAL COENZYME A SYNTHASE-RELATED"/>
    <property type="match status" value="1"/>
</dbReference>
<feature type="non-terminal residue" evidence="3">
    <location>
        <position position="1"/>
    </location>
</feature>
<dbReference type="Pfam" id="PF01121">
    <property type="entry name" value="CoaE"/>
    <property type="match status" value="1"/>
</dbReference>
<dbReference type="InterPro" id="IPR027417">
    <property type="entry name" value="P-loop_NTPase"/>
</dbReference>
<dbReference type="EMBL" id="UINC01001972">
    <property type="protein sequence ID" value="SUZ91403.1"/>
    <property type="molecule type" value="Genomic_DNA"/>
</dbReference>
<evidence type="ECO:0000256" key="2">
    <source>
        <dbReference type="ARBA" id="ARBA00022840"/>
    </source>
</evidence>
<dbReference type="InterPro" id="IPR001977">
    <property type="entry name" value="Depp_CoAkinase"/>
</dbReference>
<dbReference type="SUPFAM" id="SSF52540">
    <property type="entry name" value="P-loop containing nucleoside triphosphate hydrolases"/>
    <property type="match status" value="1"/>
</dbReference>
<dbReference type="GO" id="GO:0015937">
    <property type="term" value="P:coenzyme A biosynthetic process"/>
    <property type="evidence" value="ECO:0007669"/>
    <property type="project" value="InterPro"/>
</dbReference>
<protein>
    <recommendedName>
        <fullName evidence="4">Dephospho-CoA kinase</fullName>
    </recommendedName>
</protein>
<gene>
    <name evidence="3" type="ORF">METZ01_LOCUS44257</name>
</gene>
<dbReference type="HAMAP" id="MF_00376">
    <property type="entry name" value="Dephospho_CoA_kinase"/>
    <property type="match status" value="1"/>
</dbReference>
<organism evidence="3">
    <name type="scientific">marine metagenome</name>
    <dbReference type="NCBI Taxonomy" id="408172"/>
    <lineage>
        <taxon>unclassified sequences</taxon>
        <taxon>metagenomes</taxon>
        <taxon>ecological metagenomes</taxon>
    </lineage>
</organism>
<reference evidence="3" key="1">
    <citation type="submission" date="2018-05" db="EMBL/GenBank/DDBJ databases">
        <authorList>
            <person name="Lanie J.A."/>
            <person name="Ng W.-L."/>
            <person name="Kazmierczak K.M."/>
            <person name="Andrzejewski T.M."/>
            <person name="Davidsen T.M."/>
            <person name="Wayne K.J."/>
            <person name="Tettelin H."/>
            <person name="Glass J.I."/>
            <person name="Rusch D."/>
            <person name="Podicherti R."/>
            <person name="Tsui H.-C.T."/>
            <person name="Winkler M.E."/>
        </authorList>
    </citation>
    <scope>NUCLEOTIDE SEQUENCE</scope>
</reference>
<sequence>VNTKKLVIGLTGGIGSGKSQVARVLKLLGAHIIDADQLGHQSYDSGSLEWKQIVERFGLDILHNDETINRNKLADIVFGNKQAMTALNNIVHPRIRSMAENKIHALNKTNADTIVVEAALLIEADWVSLVDRIWSIQSTVKRVIERLRRDRGLSEKQIRERMRFQMTSKEMSSFSDVIIKNNGSLKQLEQRVRFLWCNRYKQSD</sequence>
<dbReference type="NCBIfam" id="TIGR00152">
    <property type="entry name" value="dephospho-CoA kinase"/>
    <property type="match status" value="1"/>
</dbReference>
<dbReference type="PANTHER" id="PTHR10695">
    <property type="entry name" value="DEPHOSPHO-COA KINASE-RELATED"/>
    <property type="match status" value="1"/>
</dbReference>
<evidence type="ECO:0000256" key="1">
    <source>
        <dbReference type="ARBA" id="ARBA00022741"/>
    </source>
</evidence>
<dbReference type="AlphaFoldDB" id="A0A381RRB7"/>
<evidence type="ECO:0008006" key="4">
    <source>
        <dbReference type="Google" id="ProtNLM"/>
    </source>
</evidence>
<dbReference type="GO" id="GO:0004140">
    <property type="term" value="F:dephospho-CoA kinase activity"/>
    <property type="evidence" value="ECO:0007669"/>
    <property type="project" value="InterPro"/>
</dbReference>
<accession>A0A381RRB7</accession>
<evidence type="ECO:0000313" key="3">
    <source>
        <dbReference type="EMBL" id="SUZ91403.1"/>
    </source>
</evidence>
<keyword evidence="1" id="KW-0547">Nucleotide-binding</keyword>
<dbReference type="Gene3D" id="3.40.50.300">
    <property type="entry name" value="P-loop containing nucleotide triphosphate hydrolases"/>
    <property type="match status" value="1"/>
</dbReference>